<name>A0ABV6M2Y9_9ACTN</name>
<evidence type="ECO:0000313" key="1">
    <source>
        <dbReference type="EMBL" id="MFC0529011.1"/>
    </source>
</evidence>
<dbReference type="RefSeq" id="WP_377251341.1">
    <property type="nucleotide sequence ID" value="NZ_JBHLUH010000023.1"/>
</dbReference>
<dbReference type="EMBL" id="JBHLUH010000023">
    <property type="protein sequence ID" value="MFC0529011.1"/>
    <property type="molecule type" value="Genomic_DNA"/>
</dbReference>
<protein>
    <submittedName>
        <fullName evidence="1">Uncharacterized protein</fullName>
    </submittedName>
</protein>
<sequence length="199" mass="21524">MKRGDHFESDWVFLCGFVPMLGQPGERNATIDPDGWVTIHYDVDQPVDVEALQGVLERDKTTVWADATVHAEEPFDRVWLHLAAVHDGTARIQAGQKAVATGLCTPAIASRSPALVDGDSLAYFTIRRTGTSGRWQLGAIGHGPAGYELAANIVEQIAAWDQDRTADPHLVAYPTGTPMPGDQVGKVIVKPDVSLGVRF</sequence>
<dbReference type="Proteomes" id="UP001589867">
    <property type="component" value="Unassembled WGS sequence"/>
</dbReference>
<comment type="caution">
    <text evidence="1">The sequence shown here is derived from an EMBL/GenBank/DDBJ whole genome shotgun (WGS) entry which is preliminary data.</text>
</comment>
<evidence type="ECO:0000313" key="2">
    <source>
        <dbReference type="Proteomes" id="UP001589867"/>
    </source>
</evidence>
<organism evidence="1 2">
    <name type="scientific">Phytohabitans kaempferiae</name>
    <dbReference type="NCBI Taxonomy" id="1620943"/>
    <lineage>
        <taxon>Bacteria</taxon>
        <taxon>Bacillati</taxon>
        <taxon>Actinomycetota</taxon>
        <taxon>Actinomycetes</taxon>
        <taxon>Micromonosporales</taxon>
        <taxon>Micromonosporaceae</taxon>
    </lineage>
</organism>
<gene>
    <name evidence="1" type="ORF">ACFFIA_15225</name>
</gene>
<keyword evidence="2" id="KW-1185">Reference proteome</keyword>
<accession>A0ABV6M2Y9</accession>
<reference evidence="1 2" key="1">
    <citation type="submission" date="2024-09" db="EMBL/GenBank/DDBJ databases">
        <authorList>
            <person name="Sun Q."/>
            <person name="Mori K."/>
        </authorList>
    </citation>
    <scope>NUCLEOTIDE SEQUENCE [LARGE SCALE GENOMIC DNA]</scope>
    <source>
        <strain evidence="1 2">TBRC 3947</strain>
    </source>
</reference>
<proteinExistence type="predicted"/>